<evidence type="ECO:0000313" key="10">
    <source>
        <dbReference type="Proteomes" id="UP000591929"/>
    </source>
</evidence>
<evidence type="ECO:0000313" key="3">
    <source>
        <dbReference type="EMBL" id="KGL45524.1"/>
    </source>
</evidence>
<dbReference type="Pfam" id="PF00293">
    <property type="entry name" value="NUDIX"/>
    <property type="match status" value="1"/>
</dbReference>
<dbReference type="InterPro" id="IPR015797">
    <property type="entry name" value="NUDIX_hydrolase-like_dom_sf"/>
</dbReference>
<dbReference type="InterPro" id="IPR000086">
    <property type="entry name" value="NUDIX_hydrolase_dom"/>
</dbReference>
<dbReference type="Gene3D" id="3.90.79.10">
    <property type="entry name" value="Nucleoside Triphosphate Pyrophosphohydrolase"/>
    <property type="match status" value="1"/>
</dbReference>
<dbReference type="AlphaFoldDB" id="A0A099WII4"/>
<accession>A0A099WII4</accession>
<evidence type="ECO:0000313" key="7">
    <source>
        <dbReference type="Proteomes" id="UP000029844"/>
    </source>
</evidence>
<evidence type="ECO:0000313" key="4">
    <source>
        <dbReference type="EMBL" id="MBC1372317.1"/>
    </source>
</evidence>
<sequence>MGNWHRSFGVYGVAEDNGKLLMIQRETEPYQQKWDLPGGKLLDDETLMDCLKRNVAEIGGKPDITANLGVYDFLVGYPFLDKRILQHITALFYMHVDFAAEKAVPLIFQTEPDTKRNFQWVPMHLLTEKNATPAALKAIEILAKEKR</sequence>
<organism evidence="3 7">
    <name type="scientific">Listeria booriae</name>
    <dbReference type="NCBI Taxonomy" id="1552123"/>
    <lineage>
        <taxon>Bacteria</taxon>
        <taxon>Bacillati</taxon>
        <taxon>Bacillota</taxon>
        <taxon>Bacilli</taxon>
        <taxon>Bacillales</taxon>
        <taxon>Listeriaceae</taxon>
        <taxon>Listeria</taxon>
    </lineage>
</organism>
<dbReference type="STRING" id="1552123.EP57_00555"/>
<reference evidence="3 7" key="1">
    <citation type="submission" date="2014-05" db="EMBL/GenBank/DDBJ databases">
        <title>Novel Listeriaceae from food processing environments.</title>
        <authorList>
            <person name="den Bakker H.C."/>
        </authorList>
    </citation>
    <scope>NUCLEOTIDE SEQUENCE [LARGE SCALE GENOMIC DNA]</scope>
    <source>
        <strain evidence="3 7">FSL A5-0281</strain>
    </source>
</reference>
<dbReference type="PANTHER" id="PTHR43736">
    <property type="entry name" value="ADP-RIBOSE PYROPHOSPHATASE"/>
    <property type="match status" value="1"/>
</dbReference>
<proteinExistence type="inferred from homology"/>
<comment type="similarity">
    <text evidence="1">Belongs to the Nudix hydrolase family.</text>
</comment>
<dbReference type="Proteomes" id="UP000591929">
    <property type="component" value="Unassembled WGS sequence"/>
</dbReference>
<dbReference type="OrthoDB" id="369191at2"/>
<evidence type="ECO:0000313" key="6">
    <source>
        <dbReference type="EMBL" id="MBC2117714.1"/>
    </source>
</evidence>
<dbReference type="GeneID" id="58715940"/>
<reference evidence="8 9" key="2">
    <citation type="submission" date="2020-03" db="EMBL/GenBank/DDBJ databases">
        <title>Soil Listeria distribution.</title>
        <authorList>
            <person name="Liao J."/>
            <person name="Wiedmann M."/>
        </authorList>
    </citation>
    <scope>NUCLEOTIDE SEQUENCE [LARGE SCALE GENOMIC DNA]</scope>
    <source>
        <strain evidence="6 8">FSL L7-0360</strain>
        <strain evidence="5 9">FSL L7-1427</strain>
        <strain evidence="4 10">FSL L7-1681</strain>
    </source>
</reference>
<evidence type="ECO:0000256" key="1">
    <source>
        <dbReference type="ARBA" id="ARBA00005582"/>
    </source>
</evidence>
<feature type="domain" description="Nudix hydrolase" evidence="2">
    <location>
        <begin position="3"/>
        <end position="143"/>
    </location>
</feature>
<dbReference type="PROSITE" id="PS51462">
    <property type="entry name" value="NUDIX"/>
    <property type="match status" value="1"/>
</dbReference>
<evidence type="ECO:0000313" key="9">
    <source>
        <dbReference type="Proteomes" id="UP000586951"/>
    </source>
</evidence>
<dbReference type="EMBL" id="JAARPL010000005">
    <property type="protein sequence ID" value="MBC1372317.1"/>
    <property type="molecule type" value="Genomic_DNA"/>
</dbReference>
<dbReference type="Proteomes" id="UP000586951">
    <property type="component" value="Unassembled WGS sequence"/>
</dbReference>
<dbReference type="PANTHER" id="PTHR43736:SF1">
    <property type="entry name" value="DIHYDRONEOPTERIN TRIPHOSPHATE DIPHOSPHATASE"/>
    <property type="match status" value="1"/>
</dbReference>
<evidence type="ECO:0000313" key="5">
    <source>
        <dbReference type="EMBL" id="MBC1564986.1"/>
    </source>
</evidence>
<dbReference type="EMBL" id="JNFA01000001">
    <property type="protein sequence ID" value="KGL45524.1"/>
    <property type="molecule type" value="Genomic_DNA"/>
</dbReference>
<gene>
    <name evidence="3" type="ORF">EP57_00555</name>
    <name evidence="4" type="ORF">HB847_08015</name>
    <name evidence="5" type="ORF">HB907_06160</name>
    <name evidence="6" type="ORF">HCB06_13865</name>
</gene>
<dbReference type="SUPFAM" id="SSF55811">
    <property type="entry name" value="Nudix"/>
    <property type="match status" value="1"/>
</dbReference>
<protein>
    <submittedName>
        <fullName evidence="4">NUDIX domain-containing protein</fullName>
    </submittedName>
</protein>
<dbReference type="Proteomes" id="UP000529446">
    <property type="component" value="Unassembled WGS sequence"/>
</dbReference>
<name>A0A099WII4_9LIST</name>
<dbReference type="Proteomes" id="UP000029844">
    <property type="component" value="Unassembled WGS sequence"/>
</dbReference>
<evidence type="ECO:0000259" key="2">
    <source>
        <dbReference type="PROSITE" id="PS51462"/>
    </source>
</evidence>
<dbReference type="EMBL" id="JAARRU010000001">
    <property type="protein sequence ID" value="MBC1564986.1"/>
    <property type="molecule type" value="Genomic_DNA"/>
</dbReference>
<dbReference type="EMBL" id="JAARXI010000007">
    <property type="protein sequence ID" value="MBC2117714.1"/>
    <property type="molecule type" value="Genomic_DNA"/>
</dbReference>
<dbReference type="RefSeq" id="WP_052167450.1">
    <property type="nucleotide sequence ID" value="NZ_CBCSHQ010000002.1"/>
</dbReference>
<dbReference type="eggNOG" id="COG1051">
    <property type="taxonomic scope" value="Bacteria"/>
</dbReference>
<keyword evidence="7" id="KW-1185">Reference proteome</keyword>
<evidence type="ECO:0000313" key="8">
    <source>
        <dbReference type="Proteomes" id="UP000529446"/>
    </source>
</evidence>
<comment type="caution">
    <text evidence="3">The sequence shown here is derived from an EMBL/GenBank/DDBJ whole genome shotgun (WGS) entry which is preliminary data.</text>
</comment>